<sequence>MPKRAKPSLGRFCPPRLYILVTLRNKYLNLHLKNLFRPYLIGDQTKMGSIFEMVTSLRSRLPIYGERRVGHNVALIGISDEFEILALMRAFPDALITAIDIDANACYRLERWIRSSRSNTVSVVHADATQLTLKHTFDAVVASFVLGSQFIGRPYDALKNWSTWLADCKSSLFISVWTAPFVISSDFNDHRTDEILQAALTLVQQVNLTIRSIWHTTIGRPVIYTELQEYLKSSHQSLDVPENITSTLCLATLSLELTRGAD</sequence>
<evidence type="ECO:0000313" key="3">
    <source>
        <dbReference type="Proteomes" id="UP000242972"/>
    </source>
</evidence>
<feature type="domain" description="Methyltransferase type 11" evidence="1">
    <location>
        <begin position="84"/>
        <end position="165"/>
    </location>
</feature>
<evidence type="ECO:0000259" key="1">
    <source>
        <dbReference type="Pfam" id="PF08241"/>
    </source>
</evidence>
<comment type="caution">
    <text evidence="2">The sequence shown here is derived from an EMBL/GenBank/DDBJ whole genome shotgun (WGS) entry which is preliminary data.</text>
</comment>
<dbReference type="CDD" id="cd02440">
    <property type="entry name" value="AdoMet_MTases"/>
    <property type="match status" value="1"/>
</dbReference>
<organism evidence="2 3">
    <name type="scientific">Sulfobacillus benefaciens</name>
    <dbReference type="NCBI Taxonomy" id="453960"/>
    <lineage>
        <taxon>Bacteria</taxon>
        <taxon>Bacillati</taxon>
        <taxon>Bacillota</taxon>
        <taxon>Clostridia</taxon>
        <taxon>Eubacteriales</taxon>
        <taxon>Clostridiales Family XVII. Incertae Sedis</taxon>
        <taxon>Sulfobacillus</taxon>
    </lineage>
</organism>
<dbReference type="EMBL" id="PXYW01000026">
    <property type="protein sequence ID" value="PSR33131.1"/>
    <property type="molecule type" value="Genomic_DNA"/>
</dbReference>
<dbReference type="InterPro" id="IPR013216">
    <property type="entry name" value="Methyltransf_11"/>
</dbReference>
<proteinExistence type="predicted"/>
<dbReference type="SUPFAM" id="SSF53335">
    <property type="entry name" value="S-adenosyl-L-methionine-dependent methyltransferases"/>
    <property type="match status" value="1"/>
</dbReference>
<accession>A0A2T2XF45</accession>
<evidence type="ECO:0000313" key="2">
    <source>
        <dbReference type="EMBL" id="PSR33131.1"/>
    </source>
</evidence>
<dbReference type="Pfam" id="PF08241">
    <property type="entry name" value="Methyltransf_11"/>
    <property type="match status" value="1"/>
</dbReference>
<dbReference type="AlphaFoldDB" id="A0A2T2XF45"/>
<dbReference type="Proteomes" id="UP000242972">
    <property type="component" value="Unassembled WGS sequence"/>
</dbReference>
<dbReference type="Gene3D" id="3.40.50.150">
    <property type="entry name" value="Vaccinia Virus protein VP39"/>
    <property type="match status" value="1"/>
</dbReference>
<protein>
    <recommendedName>
        <fullName evidence="1">Methyltransferase type 11 domain-containing protein</fullName>
    </recommendedName>
</protein>
<reference evidence="2 3" key="1">
    <citation type="journal article" date="2014" name="BMC Genomics">
        <title>Comparison of environmental and isolate Sulfobacillus genomes reveals diverse carbon, sulfur, nitrogen, and hydrogen metabolisms.</title>
        <authorList>
            <person name="Justice N.B."/>
            <person name="Norman A."/>
            <person name="Brown C.T."/>
            <person name="Singh A."/>
            <person name="Thomas B.C."/>
            <person name="Banfield J.F."/>
        </authorList>
    </citation>
    <scope>NUCLEOTIDE SEQUENCE [LARGE SCALE GENOMIC DNA]</scope>
    <source>
        <strain evidence="2">AMDSBA4</strain>
    </source>
</reference>
<name>A0A2T2XF45_9FIRM</name>
<dbReference type="GO" id="GO:0008757">
    <property type="term" value="F:S-adenosylmethionine-dependent methyltransferase activity"/>
    <property type="evidence" value="ECO:0007669"/>
    <property type="project" value="InterPro"/>
</dbReference>
<gene>
    <name evidence="2" type="ORF">C7B46_11195</name>
</gene>
<dbReference type="InterPro" id="IPR029063">
    <property type="entry name" value="SAM-dependent_MTases_sf"/>
</dbReference>